<keyword evidence="3" id="KW-0804">Transcription</keyword>
<evidence type="ECO:0000256" key="3">
    <source>
        <dbReference type="ARBA" id="ARBA00023163"/>
    </source>
</evidence>
<name>A0ABW2CIC7_9ACTN</name>
<reference evidence="7" key="1">
    <citation type="journal article" date="2019" name="Int. J. Syst. Evol. Microbiol.">
        <title>The Global Catalogue of Microorganisms (GCM) 10K type strain sequencing project: providing services to taxonomists for standard genome sequencing and annotation.</title>
        <authorList>
            <consortium name="The Broad Institute Genomics Platform"/>
            <consortium name="The Broad Institute Genome Sequencing Center for Infectious Disease"/>
            <person name="Wu L."/>
            <person name="Ma J."/>
        </authorList>
    </citation>
    <scope>NUCLEOTIDE SEQUENCE [LARGE SCALE GENOMIC DNA]</scope>
    <source>
        <strain evidence="7">JCM 3369</strain>
    </source>
</reference>
<keyword evidence="2" id="KW-0238">DNA-binding</keyword>
<dbReference type="Pfam" id="PF00196">
    <property type="entry name" value="GerE"/>
    <property type="match status" value="1"/>
</dbReference>
<dbReference type="InterPro" id="IPR000792">
    <property type="entry name" value="Tscrpt_reg_LuxR_C"/>
</dbReference>
<keyword evidence="1" id="KW-0805">Transcription regulation</keyword>
<comment type="caution">
    <text evidence="6">The sequence shown here is derived from an EMBL/GenBank/DDBJ whole genome shotgun (WGS) entry which is preliminary data.</text>
</comment>
<dbReference type="Proteomes" id="UP001596380">
    <property type="component" value="Unassembled WGS sequence"/>
</dbReference>
<dbReference type="CDD" id="cd06170">
    <property type="entry name" value="LuxR_C_like"/>
    <property type="match status" value="1"/>
</dbReference>
<proteinExistence type="predicted"/>
<feature type="domain" description="HTH luxR-type" evidence="5">
    <location>
        <begin position="10"/>
        <end position="75"/>
    </location>
</feature>
<evidence type="ECO:0000256" key="1">
    <source>
        <dbReference type="ARBA" id="ARBA00023015"/>
    </source>
</evidence>
<accession>A0ABW2CIC7</accession>
<dbReference type="PRINTS" id="PR00038">
    <property type="entry name" value="HTHLUXR"/>
</dbReference>
<sequence length="88" mass="9721">MLPDRTSASDLPARSSCSPRETEVLRRVAEGMTDDQIARTLGISRRTVRTHLERVFRKYGLHSRAAAVAILQADSRGDSPPETSGTQR</sequence>
<dbReference type="Gene3D" id="1.10.10.10">
    <property type="entry name" value="Winged helix-like DNA-binding domain superfamily/Winged helix DNA-binding domain"/>
    <property type="match status" value="1"/>
</dbReference>
<feature type="region of interest" description="Disordered" evidence="4">
    <location>
        <begin position="1"/>
        <end position="22"/>
    </location>
</feature>
<dbReference type="PROSITE" id="PS50043">
    <property type="entry name" value="HTH_LUXR_2"/>
    <property type="match status" value="1"/>
</dbReference>
<dbReference type="SUPFAM" id="SSF46894">
    <property type="entry name" value="C-terminal effector domain of the bipartite response regulators"/>
    <property type="match status" value="1"/>
</dbReference>
<dbReference type="InterPro" id="IPR036388">
    <property type="entry name" value="WH-like_DNA-bd_sf"/>
</dbReference>
<dbReference type="RefSeq" id="WP_160819285.1">
    <property type="nucleotide sequence ID" value="NZ_JBHSXE010000001.1"/>
</dbReference>
<keyword evidence="7" id="KW-1185">Reference proteome</keyword>
<dbReference type="SMART" id="SM00421">
    <property type="entry name" value="HTH_LUXR"/>
    <property type="match status" value="1"/>
</dbReference>
<dbReference type="PANTHER" id="PTHR44688">
    <property type="entry name" value="DNA-BINDING TRANSCRIPTIONAL ACTIVATOR DEVR_DOSR"/>
    <property type="match status" value="1"/>
</dbReference>
<evidence type="ECO:0000256" key="2">
    <source>
        <dbReference type="ARBA" id="ARBA00023125"/>
    </source>
</evidence>
<evidence type="ECO:0000313" key="7">
    <source>
        <dbReference type="Proteomes" id="UP001596380"/>
    </source>
</evidence>
<dbReference type="PANTHER" id="PTHR44688:SF16">
    <property type="entry name" value="DNA-BINDING TRANSCRIPTIONAL ACTIVATOR DEVR_DOSR"/>
    <property type="match status" value="1"/>
</dbReference>
<dbReference type="EMBL" id="JBHSXS010000007">
    <property type="protein sequence ID" value="MFC6881247.1"/>
    <property type="molecule type" value="Genomic_DNA"/>
</dbReference>
<organism evidence="6 7">
    <name type="scientific">Actinomadura yumaensis</name>
    <dbReference type="NCBI Taxonomy" id="111807"/>
    <lineage>
        <taxon>Bacteria</taxon>
        <taxon>Bacillati</taxon>
        <taxon>Actinomycetota</taxon>
        <taxon>Actinomycetes</taxon>
        <taxon>Streptosporangiales</taxon>
        <taxon>Thermomonosporaceae</taxon>
        <taxon>Actinomadura</taxon>
    </lineage>
</organism>
<protein>
    <submittedName>
        <fullName evidence="6">Response regulator transcription factor</fullName>
    </submittedName>
</protein>
<evidence type="ECO:0000313" key="6">
    <source>
        <dbReference type="EMBL" id="MFC6881247.1"/>
    </source>
</evidence>
<dbReference type="InterPro" id="IPR016032">
    <property type="entry name" value="Sig_transdc_resp-reg_C-effctor"/>
</dbReference>
<gene>
    <name evidence="6" type="ORF">ACFQKB_15880</name>
</gene>
<evidence type="ECO:0000256" key="4">
    <source>
        <dbReference type="SAM" id="MobiDB-lite"/>
    </source>
</evidence>
<evidence type="ECO:0000259" key="5">
    <source>
        <dbReference type="PROSITE" id="PS50043"/>
    </source>
</evidence>